<organism evidence="5 6">
    <name type="scientific">Zalerion maritima</name>
    <dbReference type="NCBI Taxonomy" id="339359"/>
    <lineage>
        <taxon>Eukaryota</taxon>
        <taxon>Fungi</taxon>
        <taxon>Dikarya</taxon>
        <taxon>Ascomycota</taxon>
        <taxon>Pezizomycotina</taxon>
        <taxon>Sordariomycetes</taxon>
        <taxon>Lulworthiomycetidae</taxon>
        <taxon>Lulworthiales</taxon>
        <taxon>Lulworthiaceae</taxon>
        <taxon>Zalerion</taxon>
    </lineage>
</organism>
<reference evidence="5" key="1">
    <citation type="submission" date="2022-07" db="EMBL/GenBank/DDBJ databases">
        <title>Draft genome sequence of Zalerion maritima ATCC 34329, a (micro)plastics degrading marine fungus.</title>
        <authorList>
            <person name="Paco A."/>
            <person name="Goncalves M.F.M."/>
            <person name="Rocha-Santos T.A.P."/>
            <person name="Alves A."/>
        </authorList>
    </citation>
    <scope>NUCLEOTIDE SEQUENCE</scope>
    <source>
        <strain evidence="5">ATCC 34329</strain>
    </source>
</reference>
<sequence>MRPSSLIIDGVTQHDKFRDHSVVKSHPSLRFCAAMPVITKSGFDIGTLAVTDGTPSKGPSDVEIMFLGDMRSDKMIRGLAAFAKGRSVAGERRRRKQGAARRGRTMEPEVAGLPISADNHSHNSPPPKPLGVASTKSNASSAVESSPTGKAERDNDKASAASESGSPEIPFLRPPIPTPSETPVPSREENLQSPDSKQSSARFSPDLKDVFSGDSHNTPAAREQMAEDSQGSEGSNWARRCSQSSTGDAESSEVSSGSSGASPQSESAADGGGRDENQNLCKVLGFSSGDKPSLHGNEDSTFVPLAESFLQYLLRHMFHTRGRGPAMSTTDELGNIVEGDAKSTARRRKAQTHSPKYTTKRAEAHTLLRMLVGAQRVAFVPLSDSHRERCYLAAFGNCIMAEAAQLGAVAADHAKSDFISSISHELRSPPHSILASSEFLQDTAVDLFQQNFAKINNSTRLPGNGEKGNEPSKETARSGMLAISVVMDIRLITEDEVSGFPPEGLRRSSGNQSSTSAEHHKESKKQRLEVTLDLDWRLNWIFNIQSGALRRVLMNLFGSALKYTPSRTYGSPRYMSESGDMLNEFWGEHKLPCGCWGKDMGFAVNVNFKFEAKEQKDECMGANNNGRNSVCSMEVGLPSIQMSGSEAFQGRDVASFMSNQLAAISSNDTWRGNDCLGLSSRLSVFLLGISGCPEYPTKHKTLTQPESDFSAKSPSEPSETLATITEVTADVEILKPLLLLVEGNQINLKLFGTSTLRNNYKYDTTENGLVAFQAFQKAQKAYDIIFMDLSMSVMGGMEATWAVRQLKRERGQKPAIIIAWPV</sequence>
<feature type="compositionally biased region" description="Polar residues" evidence="3">
    <location>
        <begin position="134"/>
        <end position="148"/>
    </location>
</feature>
<proteinExistence type="predicted"/>
<dbReference type="InterPro" id="IPR036097">
    <property type="entry name" value="HisK_dim/P_sf"/>
</dbReference>
<dbReference type="SUPFAM" id="SSF47384">
    <property type="entry name" value="Homodimeric domain of signal transducing histidine kinase"/>
    <property type="match status" value="1"/>
</dbReference>
<evidence type="ECO:0000256" key="1">
    <source>
        <dbReference type="ARBA" id="ARBA00022553"/>
    </source>
</evidence>
<evidence type="ECO:0000259" key="4">
    <source>
        <dbReference type="PROSITE" id="PS50110"/>
    </source>
</evidence>
<dbReference type="Gene3D" id="3.40.50.2300">
    <property type="match status" value="1"/>
</dbReference>
<feature type="compositionally biased region" description="Basic and acidic residues" evidence="3">
    <location>
        <begin position="467"/>
        <end position="476"/>
    </location>
</feature>
<dbReference type="PANTHER" id="PTHR43719">
    <property type="entry name" value="TWO-COMPONENT HISTIDINE KINASE"/>
    <property type="match status" value="1"/>
</dbReference>
<dbReference type="GO" id="GO:0000155">
    <property type="term" value="F:phosphorelay sensor kinase activity"/>
    <property type="evidence" value="ECO:0007669"/>
    <property type="project" value="InterPro"/>
</dbReference>
<dbReference type="PROSITE" id="PS50110">
    <property type="entry name" value="RESPONSE_REGULATORY"/>
    <property type="match status" value="1"/>
</dbReference>
<feature type="modified residue" description="4-aspartylphosphate" evidence="2">
    <location>
        <position position="788"/>
    </location>
</feature>
<dbReference type="InterPro" id="IPR001789">
    <property type="entry name" value="Sig_transdc_resp-reg_receiver"/>
</dbReference>
<dbReference type="EMBL" id="JAKWBI020000348">
    <property type="protein sequence ID" value="KAJ2896166.1"/>
    <property type="molecule type" value="Genomic_DNA"/>
</dbReference>
<accession>A0AAD5RQ52</accession>
<evidence type="ECO:0000256" key="3">
    <source>
        <dbReference type="SAM" id="MobiDB-lite"/>
    </source>
</evidence>
<feature type="region of interest" description="Disordered" evidence="3">
    <location>
        <begin position="458"/>
        <end position="477"/>
    </location>
</feature>
<evidence type="ECO:0000256" key="2">
    <source>
        <dbReference type="PROSITE-ProRule" id="PRU00169"/>
    </source>
</evidence>
<feature type="region of interest" description="Disordered" evidence="3">
    <location>
        <begin position="498"/>
        <end position="524"/>
    </location>
</feature>
<feature type="compositionally biased region" description="Low complexity" evidence="3">
    <location>
        <begin position="247"/>
        <end position="269"/>
    </location>
</feature>
<protein>
    <recommendedName>
        <fullName evidence="4">Response regulatory domain-containing protein</fullName>
    </recommendedName>
</protein>
<feature type="compositionally biased region" description="Polar residues" evidence="3">
    <location>
        <begin position="191"/>
        <end position="202"/>
    </location>
</feature>
<feature type="compositionally biased region" description="Pro residues" evidence="3">
    <location>
        <begin position="172"/>
        <end position="182"/>
    </location>
</feature>
<evidence type="ECO:0000313" key="6">
    <source>
        <dbReference type="Proteomes" id="UP001201980"/>
    </source>
</evidence>
<dbReference type="Proteomes" id="UP001201980">
    <property type="component" value="Unassembled WGS sequence"/>
</dbReference>
<dbReference type="InterPro" id="IPR050956">
    <property type="entry name" value="2C_system_His_kinase"/>
</dbReference>
<feature type="compositionally biased region" description="Polar residues" evidence="3">
    <location>
        <begin position="227"/>
        <end position="246"/>
    </location>
</feature>
<dbReference type="CDD" id="cd00082">
    <property type="entry name" value="HisKA"/>
    <property type="match status" value="1"/>
</dbReference>
<name>A0AAD5RQ52_9PEZI</name>
<comment type="caution">
    <text evidence="5">The sequence shown here is derived from an EMBL/GenBank/DDBJ whole genome shotgun (WGS) entry which is preliminary data.</text>
</comment>
<dbReference type="AlphaFoldDB" id="A0AAD5RQ52"/>
<dbReference type="InterPro" id="IPR003661">
    <property type="entry name" value="HisK_dim/P_dom"/>
</dbReference>
<gene>
    <name evidence="5" type="ORF">MKZ38_005773</name>
</gene>
<keyword evidence="1 2" id="KW-0597">Phosphoprotein</keyword>
<feature type="compositionally biased region" description="Basic residues" evidence="3">
    <location>
        <begin position="92"/>
        <end position="103"/>
    </location>
</feature>
<feature type="region of interest" description="Disordered" evidence="3">
    <location>
        <begin position="86"/>
        <end position="284"/>
    </location>
</feature>
<dbReference type="InterPro" id="IPR011006">
    <property type="entry name" value="CheY-like_superfamily"/>
</dbReference>
<dbReference type="SUPFAM" id="SSF52172">
    <property type="entry name" value="CheY-like"/>
    <property type="match status" value="1"/>
</dbReference>
<dbReference type="CDD" id="cd17546">
    <property type="entry name" value="REC_hyHK_CKI1_RcsC-like"/>
    <property type="match status" value="1"/>
</dbReference>
<feature type="domain" description="Response regulatory" evidence="4">
    <location>
        <begin position="737"/>
        <end position="822"/>
    </location>
</feature>
<dbReference type="PANTHER" id="PTHR43719:SF28">
    <property type="entry name" value="PEROXIDE STRESS-ACTIVATED HISTIDINE KINASE MAK1-RELATED"/>
    <property type="match status" value="1"/>
</dbReference>
<evidence type="ECO:0000313" key="5">
    <source>
        <dbReference type="EMBL" id="KAJ2896166.1"/>
    </source>
</evidence>
<keyword evidence="6" id="KW-1185">Reference proteome</keyword>
<dbReference type="Gene3D" id="1.10.287.130">
    <property type="match status" value="1"/>
</dbReference>